<feature type="repeat" description="TPR" evidence="3">
    <location>
        <begin position="70"/>
        <end position="103"/>
    </location>
</feature>
<reference evidence="4" key="1">
    <citation type="submission" date="2022-04" db="EMBL/GenBank/DDBJ databases">
        <title>A functionally conserved STORR gene fusion in Papaver species that diverged 16.8 million years ago.</title>
        <authorList>
            <person name="Catania T."/>
        </authorList>
    </citation>
    <scope>NUCLEOTIDE SEQUENCE</scope>
    <source>
        <strain evidence="4">S-188037</strain>
    </source>
</reference>
<evidence type="ECO:0000256" key="2">
    <source>
        <dbReference type="ARBA" id="ARBA00022803"/>
    </source>
</evidence>
<name>A0AAD4XKG1_9MAGN</name>
<keyword evidence="1" id="KW-0677">Repeat</keyword>
<keyword evidence="5" id="KW-1185">Reference proteome</keyword>
<evidence type="ECO:0000313" key="5">
    <source>
        <dbReference type="Proteomes" id="UP001202328"/>
    </source>
</evidence>
<accession>A0AAD4XKG1</accession>
<evidence type="ECO:0000256" key="1">
    <source>
        <dbReference type="ARBA" id="ARBA00022737"/>
    </source>
</evidence>
<evidence type="ECO:0000256" key="3">
    <source>
        <dbReference type="PROSITE-ProRule" id="PRU00339"/>
    </source>
</evidence>
<organism evidence="4 5">
    <name type="scientific">Papaver atlanticum</name>
    <dbReference type="NCBI Taxonomy" id="357466"/>
    <lineage>
        <taxon>Eukaryota</taxon>
        <taxon>Viridiplantae</taxon>
        <taxon>Streptophyta</taxon>
        <taxon>Embryophyta</taxon>
        <taxon>Tracheophyta</taxon>
        <taxon>Spermatophyta</taxon>
        <taxon>Magnoliopsida</taxon>
        <taxon>Ranunculales</taxon>
        <taxon>Papaveraceae</taxon>
        <taxon>Papaveroideae</taxon>
        <taxon>Papaver</taxon>
    </lineage>
</organism>
<comment type="caution">
    <text evidence="4">The sequence shown here is derived from an EMBL/GenBank/DDBJ whole genome shotgun (WGS) entry which is preliminary data.</text>
</comment>
<dbReference type="Gene3D" id="1.25.40.10">
    <property type="entry name" value="Tetratricopeptide repeat domain"/>
    <property type="match status" value="1"/>
</dbReference>
<dbReference type="PANTHER" id="PTHR11242:SF16">
    <property type="entry name" value="ISOMERASE, PUTATIVE-RELATED"/>
    <property type="match status" value="1"/>
</dbReference>
<sequence>MARRLWLLAVKKKEGNALFKGLGCKIHRVPFSLQRRGEKHLRSACKLKFKSYKEAKKLCTKVLEIERRNVKALYGPAQAYINLVDFDLAEFDIKKALEIDPTNRDIICAHVFSIDQVAAFAIYQGLFTDH</sequence>
<dbReference type="PROSITE" id="PS50005">
    <property type="entry name" value="TPR"/>
    <property type="match status" value="1"/>
</dbReference>
<dbReference type="SUPFAM" id="SSF48452">
    <property type="entry name" value="TPR-like"/>
    <property type="match status" value="1"/>
</dbReference>
<evidence type="ECO:0000313" key="4">
    <source>
        <dbReference type="EMBL" id="KAI3926229.1"/>
    </source>
</evidence>
<keyword evidence="2 3" id="KW-0802">TPR repeat</keyword>
<dbReference type="SMART" id="SM00028">
    <property type="entry name" value="TPR"/>
    <property type="match status" value="2"/>
</dbReference>
<dbReference type="InterPro" id="IPR039663">
    <property type="entry name" value="AIP/AIPL1/TTC9"/>
</dbReference>
<dbReference type="Pfam" id="PF13181">
    <property type="entry name" value="TPR_8"/>
    <property type="match status" value="1"/>
</dbReference>
<dbReference type="InterPro" id="IPR019734">
    <property type="entry name" value="TPR_rpt"/>
</dbReference>
<proteinExistence type="predicted"/>
<dbReference type="EMBL" id="JAJJMB010008071">
    <property type="protein sequence ID" value="KAI3926229.1"/>
    <property type="molecule type" value="Genomic_DNA"/>
</dbReference>
<protein>
    <submittedName>
        <fullName evidence="4">Uncharacterized protein</fullName>
    </submittedName>
</protein>
<gene>
    <name evidence="4" type="ORF">MKW98_028365</name>
</gene>
<dbReference type="PANTHER" id="PTHR11242">
    <property type="entry name" value="ARYL HYDROCARBON RECEPTOR INTERACTING PROTEIN RELATED"/>
    <property type="match status" value="1"/>
</dbReference>
<dbReference type="Proteomes" id="UP001202328">
    <property type="component" value="Unassembled WGS sequence"/>
</dbReference>
<dbReference type="AlphaFoldDB" id="A0AAD4XKG1"/>
<dbReference type="InterPro" id="IPR011990">
    <property type="entry name" value="TPR-like_helical_dom_sf"/>
</dbReference>